<protein>
    <recommendedName>
        <fullName evidence="6">BZIP domain-containing protein</fullName>
    </recommendedName>
</protein>
<dbReference type="OrthoDB" id="2187714at2759"/>
<evidence type="ECO:0000256" key="4">
    <source>
        <dbReference type="SAM" id="Coils"/>
    </source>
</evidence>
<dbReference type="SMART" id="SM00338">
    <property type="entry name" value="BRLZ"/>
    <property type="match status" value="1"/>
</dbReference>
<organism evidence="7">
    <name type="scientific">Medioppia subpectinata</name>
    <dbReference type="NCBI Taxonomy" id="1979941"/>
    <lineage>
        <taxon>Eukaryota</taxon>
        <taxon>Metazoa</taxon>
        <taxon>Ecdysozoa</taxon>
        <taxon>Arthropoda</taxon>
        <taxon>Chelicerata</taxon>
        <taxon>Arachnida</taxon>
        <taxon>Acari</taxon>
        <taxon>Acariformes</taxon>
        <taxon>Sarcoptiformes</taxon>
        <taxon>Oribatida</taxon>
        <taxon>Brachypylina</taxon>
        <taxon>Oppioidea</taxon>
        <taxon>Oppiidae</taxon>
        <taxon>Medioppia</taxon>
    </lineage>
</organism>
<dbReference type="GO" id="GO:0005634">
    <property type="term" value="C:nucleus"/>
    <property type="evidence" value="ECO:0007669"/>
    <property type="project" value="TreeGrafter"/>
</dbReference>
<proteinExistence type="predicted"/>
<dbReference type="InterPro" id="IPR004827">
    <property type="entry name" value="bZIP"/>
</dbReference>
<reference evidence="7" key="1">
    <citation type="submission" date="2020-11" db="EMBL/GenBank/DDBJ databases">
        <authorList>
            <person name="Tran Van P."/>
        </authorList>
    </citation>
    <scope>NUCLEOTIDE SEQUENCE</scope>
</reference>
<dbReference type="InterPro" id="IPR000837">
    <property type="entry name" value="AP-1"/>
</dbReference>
<dbReference type="InterPro" id="IPR046347">
    <property type="entry name" value="bZIP_sf"/>
</dbReference>
<feature type="coiled-coil region" evidence="4">
    <location>
        <begin position="311"/>
        <end position="338"/>
    </location>
</feature>
<keyword evidence="2" id="KW-0238">DNA-binding</keyword>
<dbReference type="PANTHER" id="PTHR23351:SF24">
    <property type="entry name" value="ACTIVATING TRANSCRIPTION FACTOR 3-RELATED"/>
    <property type="match status" value="1"/>
</dbReference>
<gene>
    <name evidence="7" type="ORF">OSB1V03_LOCUS1630</name>
</gene>
<feature type="domain" description="BZIP" evidence="6">
    <location>
        <begin position="286"/>
        <end position="337"/>
    </location>
</feature>
<keyword evidence="8" id="KW-1185">Reference proteome</keyword>
<dbReference type="EMBL" id="CAJPIZ010000497">
    <property type="protein sequence ID" value="CAG2101585.1"/>
    <property type="molecule type" value="Genomic_DNA"/>
</dbReference>
<keyword evidence="1" id="KW-0805">Transcription regulation</keyword>
<feature type="compositionally biased region" description="Polar residues" evidence="5">
    <location>
        <begin position="356"/>
        <end position="370"/>
    </location>
</feature>
<dbReference type="GO" id="GO:0000978">
    <property type="term" value="F:RNA polymerase II cis-regulatory region sequence-specific DNA binding"/>
    <property type="evidence" value="ECO:0007669"/>
    <property type="project" value="TreeGrafter"/>
</dbReference>
<accession>A0A7R9KG63</accession>
<evidence type="ECO:0000256" key="3">
    <source>
        <dbReference type="ARBA" id="ARBA00023163"/>
    </source>
</evidence>
<evidence type="ECO:0000256" key="1">
    <source>
        <dbReference type="ARBA" id="ARBA00023015"/>
    </source>
</evidence>
<dbReference type="EMBL" id="OC855072">
    <property type="protein sequence ID" value="CAD7621155.1"/>
    <property type="molecule type" value="Genomic_DNA"/>
</dbReference>
<name>A0A7R9KG63_9ACAR</name>
<dbReference type="SUPFAM" id="SSF57959">
    <property type="entry name" value="Leucine zipper domain"/>
    <property type="match status" value="1"/>
</dbReference>
<dbReference type="Gene3D" id="1.20.5.170">
    <property type="match status" value="1"/>
</dbReference>
<evidence type="ECO:0000256" key="2">
    <source>
        <dbReference type="ARBA" id="ARBA00023125"/>
    </source>
</evidence>
<evidence type="ECO:0000313" key="7">
    <source>
        <dbReference type="EMBL" id="CAD7621155.1"/>
    </source>
</evidence>
<dbReference type="AlphaFoldDB" id="A0A7R9KG63"/>
<feature type="region of interest" description="Disordered" evidence="5">
    <location>
        <begin position="356"/>
        <end position="377"/>
    </location>
</feature>
<dbReference type="Proteomes" id="UP000759131">
    <property type="component" value="Unassembled WGS sequence"/>
</dbReference>
<keyword evidence="4" id="KW-0175">Coiled coil</keyword>
<evidence type="ECO:0000256" key="5">
    <source>
        <dbReference type="SAM" id="MobiDB-lite"/>
    </source>
</evidence>
<evidence type="ECO:0000313" key="8">
    <source>
        <dbReference type="Proteomes" id="UP000759131"/>
    </source>
</evidence>
<dbReference type="PROSITE" id="PS50217">
    <property type="entry name" value="BZIP"/>
    <property type="match status" value="1"/>
</dbReference>
<sequence length="377" mass="43371">MNQYLDNTYQSCNNNYGFDYDYDNQMDVKPNVNELSFESPYDTSDRSLDTNVSFNIGSNIGRQYTHPYTQAYTHAYSQACSQTYSEAVGQADDHSYTQAYNQHNSHYNYGYNHVNAPPVQSFTPFPANWTVDSGLQSSSGHYNYTSLQETQRTYAYQHQITQILGTHDTHDHRTDPRTDPICALQLQTCDMIPKTVEELDLKPSQSSLSSSQASSGPKELVIDESTAYMSRQRLSVIETNHCLTNGDKRNATNYMGLSGTTSGDEPSVKRVVHRRRGQWRKNLSYDQIMREKRESNRLAALRCRQKKLDAIDKIEKVRDVLTNENMALEAEVSRYRQLLHDWKLDMIYHQITECQLQKKASQPESPSIQEPKQPRNP</sequence>
<dbReference type="Pfam" id="PF00170">
    <property type="entry name" value="bZIP_1"/>
    <property type="match status" value="1"/>
</dbReference>
<dbReference type="PANTHER" id="PTHR23351">
    <property type="entry name" value="FOS TRANSCRIPTION FACTOR-RELATED"/>
    <property type="match status" value="1"/>
</dbReference>
<evidence type="ECO:0000259" key="6">
    <source>
        <dbReference type="PROSITE" id="PS50217"/>
    </source>
</evidence>
<keyword evidence="3" id="KW-0804">Transcription</keyword>
<dbReference type="GO" id="GO:0000981">
    <property type="term" value="F:DNA-binding transcription factor activity, RNA polymerase II-specific"/>
    <property type="evidence" value="ECO:0007669"/>
    <property type="project" value="TreeGrafter"/>
</dbReference>
<dbReference type="CDD" id="cd14687">
    <property type="entry name" value="bZIP_ATF2"/>
    <property type="match status" value="1"/>
</dbReference>